<dbReference type="Proteomes" id="UP000250078">
    <property type="component" value="Unassembled WGS sequence"/>
</dbReference>
<gene>
    <name evidence="1" type="ORF">K441DRAFT_360084</name>
</gene>
<evidence type="ECO:0000313" key="1">
    <source>
        <dbReference type="EMBL" id="OCK87248.1"/>
    </source>
</evidence>
<protein>
    <submittedName>
        <fullName evidence="1">Uncharacterized protein</fullName>
    </submittedName>
</protein>
<keyword evidence="2" id="KW-1185">Reference proteome</keyword>
<proteinExistence type="predicted"/>
<evidence type="ECO:0000313" key="2">
    <source>
        <dbReference type="Proteomes" id="UP000250078"/>
    </source>
</evidence>
<reference evidence="1 2" key="1">
    <citation type="journal article" date="2016" name="Nat. Commun.">
        <title>Ectomycorrhizal ecology is imprinted in the genome of the dominant symbiotic fungus Cenococcum geophilum.</title>
        <authorList>
            <consortium name="DOE Joint Genome Institute"/>
            <person name="Peter M."/>
            <person name="Kohler A."/>
            <person name="Ohm R.A."/>
            <person name="Kuo A."/>
            <person name="Krutzmann J."/>
            <person name="Morin E."/>
            <person name="Arend M."/>
            <person name="Barry K.W."/>
            <person name="Binder M."/>
            <person name="Choi C."/>
            <person name="Clum A."/>
            <person name="Copeland A."/>
            <person name="Grisel N."/>
            <person name="Haridas S."/>
            <person name="Kipfer T."/>
            <person name="LaButti K."/>
            <person name="Lindquist E."/>
            <person name="Lipzen A."/>
            <person name="Maire R."/>
            <person name="Meier B."/>
            <person name="Mihaltcheva S."/>
            <person name="Molinier V."/>
            <person name="Murat C."/>
            <person name="Poggeler S."/>
            <person name="Quandt C.A."/>
            <person name="Sperisen C."/>
            <person name="Tritt A."/>
            <person name="Tisserant E."/>
            <person name="Crous P.W."/>
            <person name="Henrissat B."/>
            <person name="Nehls U."/>
            <person name="Egli S."/>
            <person name="Spatafora J.W."/>
            <person name="Grigoriev I.V."/>
            <person name="Martin F.M."/>
        </authorList>
    </citation>
    <scope>NUCLEOTIDE SEQUENCE [LARGE SCALE GENOMIC DNA]</scope>
    <source>
        <strain evidence="1 2">1.58</strain>
    </source>
</reference>
<accession>A0ACC8EMG2</accession>
<sequence>MPISFMHVSSIQVPQPPFTKNTSGQSFDQSSPFRIYFRQVFKQFTTNHAEELMLFSWLSEDVRGSTIKSQEINYALQ</sequence>
<organism evidence="1 2">
    <name type="scientific">Cenococcum geophilum 1.58</name>
    <dbReference type="NCBI Taxonomy" id="794803"/>
    <lineage>
        <taxon>Eukaryota</taxon>
        <taxon>Fungi</taxon>
        <taxon>Dikarya</taxon>
        <taxon>Ascomycota</taxon>
        <taxon>Pezizomycotina</taxon>
        <taxon>Dothideomycetes</taxon>
        <taxon>Pleosporomycetidae</taxon>
        <taxon>Gloniales</taxon>
        <taxon>Gloniaceae</taxon>
        <taxon>Cenococcum</taxon>
    </lineage>
</organism>
<dbReference type="EMBL" id="KV748264">
    <property type="protein sequence ID" value="OCK87248.1"/>
    <property type="molecule type" value="Genomic_DNA"/>
</dbReference>
<name>A0ACC8EMG2_9PEZI</name>